<dbReference type="AlphaFoldDB" id="X0WGT4"/>
<evidence type="ECO:0000256" key="1">
    <source>
        <dbReference type="SAM" id="Phobius"/>
    </source>
</evidence>
<feature type="transmembrane region" description="Helical" evidence="1">
    <location>
        <begin position="12"/>
        <end position="34"/>
    </location>
</feature>
<proteinExistence type="predicted"/>
<sequence length="37" mass="4273">MDKKQKIKRTIGYPILILCIFLGWTLTKDIALIVRLG</sequence>
<name>X0WGT4_9ZZZZ</name>
<keyword evidence="1" id="KW-0812">Transmembrane</keyword>
<evidence type="ECO:0000313" key="2">
    <source>
        <dbReference type="EMBL" id="GAG22407.1"/>
    </source>
</evidence>
<reference evidence="2" key="1">
    <citation type="journal article" date="2014" name="Front. Microbiol.">
        <title>High frequency of phylogenetically diverse reductive dehalogenase-homologous genes in deep subseafloor sedimentary metagenomes.</title>
        <authorList>
            <person name="Kawai M."/>
            <person name="Futagami T."/>
            <person name="Toyoda A."/>
            <person name="Takaki Y."/>
            <person name="Nishi S."/>
            <person name="Hori S."/>
            <person name="Arai W."/>
            <person name="Tsubouchi T."/>
            <person name="Morono Y."/>
            <person name="Uchiyama I."/>
            <person name="Ito T."/>
            <person name="Fujiyama A."/>
            <person name="Inagaki F."/>
            <person name="Takami H."/>
        </authorList>
    </citation>
    <scope>NUCLEOTIDE SEQUENCE</scope>
    <source>
        <strain evidence="2">Expedition CK06-06</strain>
    </source>
</reference>
<accession>X0WGT4</accession>
<protein>
    <submittedName>
        <fullName evidence="2">Uncharacterized protein</fullName>
    </submittedName>
</protein>
<keyword evidence="1" id="KW-1133">Transmembrane helix</keyword>
<organism evidence="2">
    <name type="scientific">marine sediment metagenome</name>
    <dbReference type="NCBI Taxonomy" id="412755"/>
    <lineage>
        <taxon>unclassified sequences</taxon>
        <taxon>metagenomes</taxon>
        <taxon>ecological metagenomes</taxon>
    </lineage>
</organism>
<gene>
    <name evidence="2" type="ORF">S01H1_51344</name>
</gene>
<comment type="caution">
    <text evidence="2">The sequence shown here is derived from an EMBL/GenBank/DDBJ whole genome shotgun (WGS) entry which is preliminary data.</text>
</comment>
<keyword evidence="1" id="KW-0472">Membrane</keyword>
<feature type="non-terminal residue" evidence="2">
    <location>
        <position position="37"/>
    </location>
</feature>
<dbReference type="EMBL" id="BARS01033131">
    <property type="protein sequence ID" value="GAG22407.1"/>
    <property type="molecule type" value="Genomic_DNA"/>
</dbReference>